<reference evidence="3" key="1">
    <citation type="journal article" date="2016" name="Proc. Natl. Acad. Sci. U.S.A.">
        <title>Comparative genomics of biotechnologically important yeasts.</title>
        <authorList>
            <person name="Riley R."/>
            <person name="Haridas S."/>
            <person name="Wolfe K.H."/>
            <person name="Lopes M.R."/>
            <person name="Hittinger C.T."/>
            <person name="Goeker M."/>
            <person name="Salamov A.A."/>
            <person name="Wisecaver J.H."/>
            <person name="Long T.M."/>
            <person name="Calvey C.H."/>
            <person name="Aerts A.L."/>
            <person name="Barry K.W."/>
            <person name="Choi C."/>
            <person name="Clum A."/>
            <person name="Coughlan A.Y."/>
            <person name="Deshpande S."/>
            <person name="Douglass A.P."/>
            <person name="Hanson S.J."/>
            <person name="Klenk H.-P."/>
            <person name="LaButti K.M."/>
            <person name="Lapidus A."/>
            <person name="Lindquist E.A."/>
            <person name="Lipzen A.M."/>
            <person name="Meier-Kolthoff J.P."/>
            <person name="Ohm R.A."/>
            <person name="Otillar R.P."/>
            <person name="Pangilinan J.L."/>
            <person name="Peng Y."/>
            <person name="Rokas A."/>
            <person name="Rosa C.A."/>
            <person name="Scheuner C."/>
            <person name="Sibirny A.A."/>
            <person name="Slot J.C."/>
            <person name="Stielow J.B."/>
            <person name="Sun H."/>
            <person name="Kurtzman C.P."/>
            <person name="Blackwell M."/>
            <person name="Grigoriev I.V."/>
            <person name="Jeffries T.W."/>
        </authorList>
    </citation>
    <scope>NUCLEOTIDE SEQUENCE [LARGE SCALE GENOMIC DNA]</scope>
    <source>
        <strain evidence="3">NRRL Y-1626</strain>
    </source>
</reference>
<dbReference type="AlphaFoldDB" id="A0A1B7TH18"/>
<sequence>MDLAAMNVLLDAPPVTKAWISSVIVVSALSYFDYIDINQYVYFISYRQLIYKPWKILVSLCYCGELNVIKFIDIYQMLGFLTDLERLHSRSATHFLKMIGSMLVLILVLHQLLPLIIAPRIFGFDFIFPRETVNKVYNEIFIKFSLWDLLIMNFIYYKSRFEGLANFNNWFNVHPVLLYLLNFFTISSRVNWRTLLLFILPGHMLYYLDTIIPRLYKHQSNKVFAVGILISFIFWIFIAEGVLIVYDPIE</sequence>
<feature type="transmembrane region" description="Helical" evidence="1">
    <location>
        <begin position="140"/>
        <end position="157"/>
    </location>
</feature>
<keyword evidence="1" id="KW-1133">Transmembrane helix</keyword>
<protein>
    <recommendedName>
        <fullName evidence="4">Derlin</fullName>
    </recommendedName>
</protein>
<feature type="transmembrane region" description="Helical" evidence="1">
    <location>
        <begin position="98"/>
        <end position="119"/>
    </location>
</feature>
<evidence type="ECO:0000256" key="1">
    <source>
        <dbReference type="SAM" id="Phobius"/>
    </source>
</evidence>
<feature type="transmembrane region" description="Helical" evidence="1">
    <location>
        <begin position="18"/>
        <end position="35"/>
    </location>
</feature>
<feature type="transmembrane region" description="Helical" evidence="1">
    <location>
        <begin position="223"/>
        <end position="246"/>
    </location>
</feature>
<comment type="caution">
    <text evidence="2">The sequence shown here is derived from an EMBL/GenBank/DDBJ whole genome shotgun (WGS) entry which is preliminary data.</text>
</comment>
<evidence type="ECO:0000313" key="2">
    <source>
        <dbReference type="EMBL" id="OBA28037.1"/>
    </source>
</evidence>
<keyword evidence="3" id="KW-1185">Reference proteome</keyword>
<keyword evidence="1" id="KW-0812">Transmembrane</keyword>
<proteinExistence type="predicted"/>
<accession>A0A1B7TH18</accession>
<dbReference type="EMBL" id="LXPE01000005">
    <property type="protein sequence ID" value="OBA28037.1"/>
    <property type="molecule type" value="Genomic_DNA"/>
</dbReference>
<dbReference type="OrthoDB" id="1716531at2759"/>
<evidence type="ECO:0000313" key="3">
    <source>
        <dbReference type="Proteomes" id="UP000092321"/>
    </source>
</evidence>
<evidence type="ECO:0008006" key="4">
    <source>
        <dbReference type="Google" id="ProtNLM"/>
    </source>
</evidence>
<organism evidence="2 3">
    <name type="scientific">Hanseniaspora valbyensis NRRL Y-1626</name>
    <dbReference type="NCBI Taxonomy" id="766949"/>
    <lineage>
        <taxon>Eukaryota</taxon>
        <taxon>Fungi</taxon>
        <taxon>Dikarya</taxon>
        <taxon>Ascomycota</taxon>
        <taxon>Saccharomycotina</taxon>
        <taxon>Saccharomycetes</taxon>
        <taxon>Saccharomycodales</taxon>
        <taxon>Saccharomycodaceae</taxon>
        <taxon>Hanseniaspora</taxon>
    </lineage>
</organism>
<feature type="transmembrane region" description="Helical" evidence="1">
    <location>
        <begin position="56"/>
        <end position="78"/>
    </location>
</feature>
<name>A0A1B7TH18_9ASCO</name>
<dbReference type="Proteomes" id="UP000092321">
    <property type="component" value="Unassembled WGS sequence"/>
</dbReference>
<gene>
    <name evidence="2" type="ORF">HANVADRAFT_47611</name>
</gene>
<keyword evidence="1" id="KW-0472">Membrane</keyword>